<keyword evidence="8" id="KW-0862">Zinc</keyword>
<dbReference type="SUPFAM" id="SSF63411">
    <property type="entry name" value="LuxS/MPP-like metallohydrolase"/>
    <property type="match status" value="4"/>
</dbReference>
<dbReference type="Pfam" id="PF05193">
    <property type="entry name" value="Peptidase_M16_C"/>
    <property type="match status" value="1"/>
</dbReference>
<keyword evidence="6" id="KW-0479">Metal-binding</keyword>
<comment type="function">
    <text evidence="1">Endopeptidase that degrades small peptides of less than 7 kDa, such as glucagon and insulin.</text>
</comment>
<feature type="domain" description="Peptidase M16 N-terminal" evidence="13">
    <location>
        <begin position="31"/>
        <end position="155"/>
    </location>
</feature>
<comment type="similarity">
    <text evidence="2">Belongs to the peptidase M16 family.</text>
</comment>
<dbReference type="Gene3D" id="3.30.830.10">
    <property type="entry name" value="Metalloenzyme, LuxS/M16 peptidase-like"/>
    <property type="match status" value="4"/>
</dbReference>
<evidence type="ECO:0000256" key="7">
    <source>
        <dbReference type="ARBA" id="ARBA00022801"/>
    </source>
</evidence>
<evidence type="ECO:0000256" key="5">
    <source>
        <dbReference type="ARBA" id="ARBA00022670"/>
    </source>
</evidence>
<keyword evidence="7" id="KW-0378">Hydrolase</keyword>
<gene>
    <name evidence="17" type="ORF">QTP81_05165</name>
</gene>
<evidence type="ECO:0000256" key="6">
    <source>
        <dbReference type="ARBA" id="ARBA00022723"/>
    </source>
</evidence>
<organism evidence="17 18">
    <name type="scientific">Alteromonas arenosi</name>
    <dbReference type="NCBI Taxonomy" id="3055817"/>
    <lineage>
        <taxon>Bacteria</taxon>
        <taxon>Pseudomonadati</taxon>
        <taxon>Pseudomonadota</taxon>
        <taxon>Gammaproteobacteria</taxon>
        <taxon>Alteromonadales</taxon>
        <taxon>Alteromonadaceae</taxon>
        <taxon>Alteromonas/Salinimonas group</taxon>
        <taxon>Alteromonas</taxon>
    </lineage>
</organism>
<evidence type="ECO:0000256" key="11">
    <source>
        <dbReference type="ARBA" id="ARBA00031184"/>
    </source>
</evidence>
<keyword evidence="9" id="KW-0482">Metalloprotease</keyword>
<evidence type="ECO:0000256" key="2">
    <source>
        <dbReference type="ARBA" id="ARBA00007261"/>
    </source>
</evidence>
<dbReference type="PANTHER" id="PTHR43690:SF18">
    <property type="entry name" value="INSULIN-DEGRADING ENZYME-RELATED"/>
    <property type="match status" value="1"/>
</dbReference>
<proteinExistence type="inferred from homology"/>
<dbReference type="InterPro" id="IPR007863">
    <property type="entry name" value="Peptidase_M16_C"/>
</dbReference>
<dbReference type="RefSeq" id="WP_289364182.1">
    <property type="nucleotide sequence ID" value="NZ_JAUCBP010000006.1"/>
</dbReference>
<feature type="domain" description="Peptidase M16 C-terminal" evidence="14">
    <location>
        <begin position="187"/>
        <end position="350"/>
    </location>
</feature>
<evidence type="ECO:0000256" key="8">
    <source>
        <dbReference type="ARBA" id="ARBA00022833"/>
    </source>
</evidence>
<evidence type="ECO:0000256" key="9">
    <source>
        <dbReference type="ARBA" id="ARBA00023049"/>
    </source>
</evidence>
<evidence type="ECO:0000256" key="10">
    <source>
        <dbReference type="ARBA" id="ARBA00029597"/>
    </source>
</evidence>
<dbReference type="EC" id="3.4.24.55" evidence="3"/>
<feature type="domain" description="Coenzyme PQQ synthesis protein F-like C-terminal lobe" evidence="16">
    <location>
        <begin position="750"/>
        <end position="848"/>
    </location>
</feature>
<dbReference type="InterPro" id="IPR011249">
    <property type="entry name" value="Metalloenz_LuxS/M16"/>
</dbReference>
<evidence type="ECO:0000256" key="12">
    <source>
        <dbReference type="ARBA" id="ARBA00033450"/>
    </source>
</evidence>
<dbReference type="InterPro" id="IPR011765">
    <property type="entry name" value="Pept_M16_N"/>
</dbReference>
<evidence type="ECO:0000256" key="3">
    <source>
        <dbReference type="ARBA" id="ARBA00012449"/>
    </source>
</evidence>
<protein>
    <recommendedName>
        <fullName evidence="4">Protease 3</fullName>
        <ecNumber evidence="3">3.4.24.55</ecNumber>
    </recommendedName>
    <alternativeName>
        <fullName evidence="12">Pitrilysin</fullName>
    </alternativeName>
    <alternativeName>
        <fullName evidence="11">Protease III</fullName>
    </alternativeName>
    <alternativeName>
        <fullName evidence="10">Protease pi</fullName>
    </alternativeName>
</protein>
<dbReference type="Proteomes" id="UP001234343">
    <property type="component" value="Unassembled WGS sequence"/>
</dbReference>
<dbReference type="PANTHER" id="PTHR43690">
    <property type="entry name" value="NARDILYSIN"/>
    <property type="match status" value="1"/>
</dbReference>
<name>A0ABT7SUX8_9ALTE</name>
<dbReference type="InterPro" id="IPR032632">
    <property type="entry name" value="Peptidase_M16_M"/>
</dbReference>
<reference evidence="17 18" key="1">
    <citation type="submission" date="2023-06" db="EMBL/GenBank/DDBJ databases">
        <title>Alteromonas sp. ASW11-36 isolated from intertidal sand.</title>
        <authorList>
            <person name="Li Y."/>
        </authorList>
    </citation>
    <scope>NUCLEOTIDE SEQUENCE [LARGE SCALE GENOMIC DNA]</scope>
    <source>
        <strain evidence="17 18">ASW11-36</strain>
    </source>
</reference>
<evidence type="ECO:0000259" key="13">
    <source>
        <dbReference type="Pfam" id="PF00675"/>
    </source>
</evidence>
<evidence type="ECO:0000313" key="18">
    <source>
        <dbReference type="Proteomes" id="UP001234343"/>
    </source>
</evidence>
<keyword evidence="18" id="KW-1185">Reference proteome</keyword>
<keyword evidence="5" id="KW-0645">Protease</keyword>
<dbReference type="InterPro" id="IPR054734">
    <property type="entry name" value="PqqF-like_C_4"/>
</dbReference>
<evidence type="ECO:0000259" key="15">
    <source>
        <dbReference type="Pfam" id="PF16187"/>
    </source>
</evidence>
<evidence type="ECO:0000259" key="14">
    <source>
        <dbReference type="Pfam" id="PF05193"/>
    </source>
</evidence>
<dbReference type="Pfam" id="PF00675">
    <property type="entry name" value="Peptidase_M16"/>
    <property type="match status" value="1"/>
</dbReference>
<accession>A0ABT7SUX8</accession>
<evidence type="ECO:0000256" key="1">
    <source>
        <dbReference type="ARBA" id="ARBA00002184"/>
    </source>
</evidence>
<evidence type="ECO:0000259" key="16">
    <source>
        <dbReference type="Pfam" id="PF22456"/>
    </source>
</evidence>
<dbReference type="InterPro" id="IPR050626">
    <property type="entry name" value="Peptidase_M16"/>
</dbReference>
<sequence>MNKQTHLTFDNEKYATTHTSSGLELLHINCEDKHSCAIAITFGCGHFDDPSDCHGLAHLLEHCLFMGNTLLPEPNQVVSTIEQLGGQINAMTAGETMTFLCRYPLDQQSQVLTYLAALVTSPLLLESSIAQEVETIEAEFVFKRKDDLRRLYQVHKETCNPEHPFSQFSVGNKEIFNRHSTCALQSKLRAFHRREFVAQHCKIALISSLPHSQALDALMSSFSALPQAPKRICKQYPELYLPKHKQLLIEVQSMSEARRLIATFTLGRMTPKDIETLSFISHLLGDEGPGSVLSILKENNWIVSLSAGGGIEGSNFKDFNINMQLTPAAEGHIFDIIHCILAYIEKIRASETLTWRIDEKVQLNTLFKQQHRIVPDPELASHFSEGLLQYDLAEMLELQTNQVKFNSHDVKALLAHFCTANLRIKSIAKTIDTDTVAQWYDTPFRQQPFSDVQVAAWSSSTNSHVDLAALQLPAPNPYISKRQERRKSLPRTPLPERFWHSANAEIWRATDLHHETTKADAYLSLDCPFNTTGPRVHMAKKLWLACLNDRLQQGYYAAEVAGLNYRIYGHQGGLSIHTSGFGFKQKHLLLDLMHEVFTQTDFAEHYSRLQSLQINSLKNHLLNKPVNRLFTRLGVIIQRYSYAPQTLLEHAQTLSFDEVMSTRKKLLESQFIQAFLHGEWRSNDAETIIESIQCQQPSGQKVEPINRDVLTLPANTTYFQHVDSVHSDAAALIFLQAPSTSELDTALTIVLEQLLATPFFEQLRTKKQLGYVVGSGYVTHNAHPGMAFYIQSPTHSANELINEMTSFLMGQLEHIDYYEKFWPQIQANIIRQLMAPDVNSGARAQRLWISIGLGDFSFDRNQRIATAVHNLSFEQLVSHATKLLERNSFGELVLYSFGNLDSSRDFAARSNTFHINDLSDFKSTMPYA</sequence>
<comment type="caution">
    <text evidence="17">The sequence shown here is derived from an EMBL/GenBank/DDBJ whole genome shotgun (WGS) entry which is preliminary data.</text>
</comment>
<dbReference type="Pfam" id="PF22456">
    <property type="entry name" value="PqqF-like_C_4"/>
    <property type="match status" value="1"/>
</dbReference>
<evidence type="ECO:0000256" key="4">
    <source>
        <dbReference type="ARBA" id="ARBA00017565"/>
    </source>
</evidence>
<feature type="domain" description="Peptidase M16 middle/third" evidence="15">
    <location>
        <begin position="378"/>
        <end position="649"/>
    </location>
</feature>
<evidence type="ECO:0000313" key="17">
    <source>
        <dbReference type="EMBL" id="MDM7859983.1"/>
    </source>
</evidence>
<dbReference type="Pfam" id="PF16187">
    <property type="entry name" value="Peptidase_M16_M"/>
    <property type="match status" value="1"/>
</dbReference>
<dbReference type="EMBL" id="JAUCBP010000006">
    <property type="protein sequence ID" value="MDM7859983.1"/>
    <property type="molecule type" value="Genomic_DNA"/>
</dbReference>